<reference evidence="2 3" key="1">
    <citation type="submission" date="2016-06" db="EMBL/GenBank/DDBJ databases">
        <authorList>
            <person name="Sutton G."/>
            <person name="Brinkac L."/>
            <person name="Sanka R."/>
            <person name="Adams M."/>
            <person name="Lau E."/>
            <person name="Sam S."/>
            <person name="Sreng N."/>
            <person name="Him V."/>
            <person name="Kerleguer A."/>
            <person name="Cheng S."/>
        </authorList>
    </citation>
    <scope>NUCLEOTIDE SEQUENCE [LARGE SCALE GENOMIC DNA]</scope>
    <source>
        <strain evidence="2 3">E2978</strain>
    </source>
</reference>
<gene>
    <name evidence="2" type="ORF">A5672_05500</name>
</gene>
<dbReference type="Gene3D" id="3.10.450.50">
    <property type="match status" value="1"/>
</dbReference>
<evidence type="ECO:0000259" key="1">
    <source>
        <dbReference type="Pfam" id="PF13577"/>
    </source>
</evidence>
<evidence type="ECO:0000313" key="2">
    <source>
        <dbReference type="EMBL" id="OBG27303.1"/>
    </source>
</evidence>
<proteinExistence type="predicted"/>
<dbReference type="InterPro" id="IPR032710">
    <property type="entry name" value="NTF2-like_dom_sf"/>
</dbReference>
<accession>A0ABD6NT16</accession>
<feature type="domain" description="SnoaL-like" evidence="1">
    <location>
        <begin position="18"/>
        <end position="140"/>
    </location>
</feature>
<sequence length="175" mass="20261">MVETGQHTAIDPAEVRGLLDRQAITEQIHRYCRAVDRLDIPLGHSVFHEDATADYGESLYRGDGRGVIDFICASHLLALNHSHQVSNILVVLDDDRAGSETYFHSATRLMQDDKLMQIRVWGRYLDEWSRRDGQWRIDNRLTLFDFDEVREVTEMVRRDASRDRTDPSYAVLKSL</sequence>
<evidence type="ECO:0000313" key="3">
    <source>
        <dbReference type="Proteomes" id="UP000092086"/>
    </source>
</evidence>
<protein>
    <recommendedName>
        <fullName evidence="1">SnoaL-like domain-containing protein</fullName>
    </recommendedName>
</protein>
<dbReference type="AlphaFoldDB" id="A0ABD6NT16"/>
<comment type="caution">
    <text evidence="2">The sequence shown here is derived from an EMBL/GenBank/DDBJ whole genome shotgun (WGS) entry which is preliminary data.</text>
</comment>
<dbReference type="RefSeq" id="WP_068214540.1">
    <property type="nucleotide sequence ID" value="NZ_LZIT01000341.1"/>
</dbReference>
<dbReference type="Pfam" id="PF13577">
    <property type="entry name" value="SnoaL_4"/>
    <property type="match status" value="1"/>
</dbReference>
<organism evidence="2 3">
    <name type="scientific">Mycobacterium alsense</name>
    <dbReference type="NCBI Taxonomy" id="324058"/>
    <lineage>
        <taxon>Bacteria</taxon>
        <taxon>Bacillati</taxon>
        <taxon>Actinomycetota</taxon>
        <taxon>Actinomycetes</taxon>
        <taxon>Mycobacteriales</taxon>
        <taxon>Mycobacteriaceae</taxon>
        <taxon>Mycobacterium</taxon>
    </lineage>
</organism>
<dbReference type="Proteomes" id="UP000092086">
    <property type="component" value="Unassembled WGS sequence"/>
</dbReference>
<name>A0ABD6NT16_9MYCO</name>
<dbReference type="InterPro" id="IPR037401">
    <property type="entry name" value="SnoaL-like"/>
</dbReference>
<dbReference type="EMBL" id="LZIT01000341">
    <property type="protein sequence ID" value="OBG27303.1"/>
    <property type="molecule type" value="Genomic_DNA"/>
</dbReference>
<dbReference type="SUPFAM" id="SSF54427">
    <property type="entry name" value="NTF2-like"/>
    <property type="match status" value="1"/>
</dbReference>